<reference evidence="2" key="1">
    <citation type="submission" date="2016-11" db="EMBL/GenBank/DDBJ databases">
        <authorList>
            <person name="Varghese N."/>
            <person name="Submissions S."/>
        </authorList>
    </citation>
    <scope>NUCLEOTIDE SEQUENCE [LARGE SCALE GENOMIC DNA]</scope>
    <source>
        <strain evidence="2">DSM 18569</strain>
    </source>
</reference>
<organism evidence="1 2">
    <name type="scientific">Hymenobacter psychrotolerans DSM 18569</name>
    <dbReference type="NCBI Taxonomy" id="1121959"/>
    <lineage>
        <taxon>Bacteria</taxon>
        <taxon>Pseudomonadati</taxon>
        <taxon>Bacteroidota</taxon>
        <taxon>Cytophagia</taxon>
        <taxon>Cytophagales</taxon>
        <taxon>Hymenobacteraceae</taxon>
        <taxon>Hymenobacter</taxon>
    </lineage>
</organism>
<sequence>MNHAARIEDTIQGIYDAFDHPEKHPADAGITSIDNWIQALDGLGGSALAGIQNELRELRGFVQNDDRPNMAASLQRLGEHTSLMARNLHDGTGDQLRHLGQTLVTAAGNLKMS</sequence>
<dbReference type="EMBL" id="FRAS01000008">
    <property type="protein sequence ID" value="SHK96487.1"/>
    <property type="molecule type" value="Genomic_DNA"/>
</dbReference>
<gene>
    <name evidence="1" type="ORF">SAMN02746009_01879</name>
</gene>
<evidence type="ECO:0000313" key="2">
    <source>
        <dbReference type="Proteomes" id="UP000183947"/>
    </source>
</evidence>
<dbReference type="OrthoDB" id="882156at2"/>
<dbReference type="AlphaFoldDB" id="A0A1M6WRW6"/>
<proteinExistence type="predicted"/>
<evidence type="ECO:0000313" key="1">
    <source>
        <dbReference type="EMBL" id="SHK96487.1"/>
    </source>
</evidence>
<dbReference type="Proteomes" id="UP000183947">
    <property type="component" value="Unassembled WGS sequence"/>
</dbReference>
<name>A0A1M6WRW6_9BACT</name>
<protein>
    <submittedName>
        <fullName evidence="1">Uncharacterized protein</fullName>
    </submittedName>
</protein>
<dbReference type="RefSeq" id="WP_073283638.1">
    <property type="nucleotide sequence ID" value="NZ_FRAS01000008.1"/>
</dbReference>
<accession>A0A1M6WRW6</accession>
<keyword evidence="2" id="KW-1185">Reference proteome</keyword>